<evidence type="ECO:0000313" key="2">
    <source>
        <dbReference type="EMBL" id="KAJ1205859.1"/>
    </source>
</evidence>
<comment type="caution">
    <text evidence="2">The sequence shown here is derived from an EMBL/GenBank/DDBJ whole genome shotgun (WGS) entry which is preliminary data.</text>
</comment>
<accession>A0AAV7VYI2</accession>
<sequence length="134" mass="14790">MLSDHNPGPKLKSCQNNDRRSQKLKRSDRRIYSMSRDRGDTLWGKVYPENSPDNFAATVTQNGGRNRAVNPLQPRLAAKRIQGSRGGEAPHTIHWGTREAQTSSPQTARATVRSGTLTNVAWCGALGPQSRPEV</sequence>
<evidence type="ECO:0000313" key="3">
    <source>
        <dbReference type="Proteomes" id="UP001066276"/>
    </source>
</evidence>
<evidence type="ECO:0000256" key="1">
    <source>
        <dbReference type="SAM" id="MobiDB-lite"/>
    </source>
</evidence>
<reference evidence="2" key="1">
    <citation type="journal article" date="2022" name="bioRxiv">
        <title>Sequencing and chromosome-scale assembly of the giantPleurodeles waltlgenome.</title>
        <authorList>
            <person name="Brown T."/>
            <person name="Elewa A."/>
            <person name="Iarovenko S."/>
            <person name="Subramanian E."/>
            <person name="Araus A.J."/>
            <person name="Petzold A."/>
            <person name="Susuki M."/>
            <person name="Suzuki K.-i.T."/>
            <person name="Hayashi T."/>
            <person name="Toyoda A."/>
            <person name="Oliveira C."/>
            <person name="Osipova E."/>
            <person name="Leigh N.D."/>
            <person name="Simon A."/>
            <person name="Yun M.H."/>
        </authorList>
    </citation>
    <scope>NUCLEOTIDE SEQUENCE</scope>
    <source>
        <strain evidence="2">20211129_DDA</strain>
        <tissue evidence="2">Liver</tissue>
    </source>
</reference>
<gene>
    <name evidence="2" type="ORF">NDU88_001284</name>
</gene>
<dbReference type="AlphaFoldDB" id="A0AAV7VYI2"/>
<dbReference type="Proteomes" id="UP001066276">
    <property type="component" value="Chromosome 1_2"/>
</dbReference>
<name>A0AAV7VYI2_PLEWA</name>
<organism evidence="2 3">
    <name type="scientific">Pleurodeles waltl</name>
    <name type="common">Iberian ribbed newt</name>
    <dbReference type="NCBI Taxonomy" id="8319"/>
    <lineage>
        <taxon>Eukaryota</taxon>
        <taxon>Metazoa</taxon>
        <taxon>Chordata</taxon>
        <taxon>Craniata</taxon>
        <taxon>Vertebrata</taxon>
        <taxon>Euteleostomi</taxon>
        <taxon>Amphibia</taxon>
        <taxon>Batrachia</taxon>
        <taxon>Caudata</taxon>
        <taxon>Salamandroidea</taxon>
        <taxon>Salamandridae</taxon>
        <taxon>Pleurodelinae</taxon>
        <taxon>Pleurodeles</taxon>
    </lineage>
</organism>
<proteinExistence type="predicted"/>
<keyword evidence="3" id="KW-1185">Reference proteome</keyword>
<feature type="region of interest" description="Disordered" evidence="1">
    <location>
        <begin position="1"/>
        <end position="36"/>
    </location>
</feature>
<dbReference type="EMBL" id="JANPWB010000002">
    <property type="protein sequence ID" value="KAJ1205859.1"/>
    <property type="molecule type" value="Genomic_DNA"/>
</dbReference>
<protein>
    <submittedName>
        <fullName evidence="2">Uncharacterized protein</fullName>
    </submittedName>
</protein>